<dbReference type="InterPro" id="IPR026287">
    <property type="entry name" value="SoFic-like"/>
</dbReference>
<dbReference type="Proteomes" id="UP001595887">
    <property type="component" value="Unassembled WGS sequence"/>
</dbReference>
<dbReference type="PANTHER" id="PTHR13504:SF38">
    <property type="entry name" value="FIDO DOMAIN-CONTAINING PROTEIN"/>
    <property type="match status" value="1"/>
</dbReference>
<name>A0ABV8RCH5_9SPHN</name>
<proteinExistence type="predicted"/>
<feature type="domain" description="Fido" evidence="1">
    <location>
        <begin position="127"/>
        <end position="278"/>
    </location>
</feature>
<dbReference type="Gene3D" id="1.10.3290.10">
    <property type="entry name" value="Fido-like domain"/>
    <property type="match status" value="1"/>
</dbReference>
<dbReference type="PROSITE" id="PS51459">
    <property type="entry name" value="FIDO"/>
    <property type="match status" value="1"/>
</dbReference>
<dbReference type="EMBL" id="JBHSDH010000006">
    <property type="protein sequence ID" value="MFC4290963.1"/>
    <property type="molecule type" value="Genomic_DNA"/>
</dbReference>
<evidence type="ECO:0000313" key="3">
    <source>
        <dbReference type="Proteomes" id="UP001595887"/>
    </source>
</evidence>
<dbReference type="Pfam" id="PF02661">
    <property type="entry name" value="Fic"/>
    <property type="match status" value="1"/>
</dbReference>
<organism evidence="2 3">
    <name type="scientific">Sphingorhabdus arenilitoris</name>
    <dbReference type="NCBI Taxonomy" id="1490041"/>
    <lineage>
        <taxon>Bacteria</taxon>
        <taxon>Pseudomonadati</taxon>
        <taxon>Pseudomonadota</taxon>
        <taxon>Alphaproteobacteria</taxon>
        <taxon>Sphingomonadales</taxon>
        <taxon>Sphingomonadaceae</taxon>
        <taxon>Sphingorhabdus</taxon>
    </lineage>
</organism>
<dbReference type="PANTHER" id="PTHR13504">
    <property type="entry name" value="FIDO DOMAIN-CONTAINING PROTEIN DDB_G0283145"/>
    <property type="match status" value="1"/>
</dbReference>
<dbReference type="InterPro" id="IPR003812">
    <property type="entry name" value="Fido"/>
</dbReference>
<dbReference type="InterPro" id="IPR025758">
    <property type="entry name" value="Fic/DOC_N"/>
</dbReference>
<dbReference type="PIRSF" id="PIRSF038925">
    <property type="entry name" value="AMP-prot_trans"/>
    <property type="match status" value="1"/>
</dbReference>
<sequence>MTRQFRAGRYVKQPNHYSAFMPEPLPPIPPINIDAAMQTVLSKADRALGRLDGSIQTLPDPDMFVFMYVRKEAVLSSQIEGTQSSLNDLLEAEAAIQDANRPSDVSEVLNYVGAMNHGLKRLPELPISVRLIREIHEKLMQGVRGDHANPGELRRSQNWIGPGGSTLNDAIFVPPPPHEVERLLSDLEKFVHEENDIPALIKIGLLHAHFETIHPFLDGNGRVGRLLIAFYLCEQKILIKPVLYLSHWFKQHRTRYYELLQNIRDRGDWEEWIKFFLEGVASVSLEATETARNIVALREEHRRIITDHFGRSAGNGLRILESLYTHPFIDNRAVMERLNLSFPAAADLIDRFVEADLLTEITGQARYRVYQYFPYVRLFSDVGRESR</sequence>
<accession>A0ABV8RCH5</accession>
<evidence type="ECO:0000313" key="2">
    <source>
        <dbReference type="EMBL" id="MFC4290963.1"/>
    </source>
</evidence>
<dbReference type="RefSeq" id="WP_381420564.1">
    <property type="nucleotide sequence ID" value="NZ_JBHSDH010000006.1"/>
</dbReference>
<comment type="caution">
    <text evidence="2">The sequence shown here is derived from an EMBL/GenBank/DDBJ whole genome shotgun (WGS) entry which is preliminary data.</text>
</comment>
<evidence type="ECO:0000259" key="1">
    <source>
        <dbReference type="PROSITE" id="PS51459"/>
    </source>
</evidence>
<dbReference type="Pfam" id="PF13784">
    <property type="entry name" value="Fic_N"/>
    <property type="match status" value="1"/>
</dbReference>
<dbReference type="InterPro" id="IPR040198">
    <property type="entry name" value="Fido_containing"/>
</dbReference>
<keyword evidence="3" id="KW-1185">Reference proteome</keyword>
<dbReference type="InterPro" id="IPR036597">
    <property type="entry name" value="Fido-like_dom_sf"/>
</dbReference>
<dbReference type="SUPFAM" id="SSF140931">
    <property type="entry name" value="Fic-like"/>
    <property type="match status" value="1"/>
</dbReference>
<protein>
    <submittedName>
        <fullName evidence="2">Fic family protein</fullName>
    </submittedName>
</protein>
<reference evidence="3" key="1">
    <citation type="journal article" date="2019" name="Int. J. Syst. Evol. Microbiol.">
        <title>The Global Catalogue of Microorganisms (GCM) 10K type strain sequencing project: providing services to taxonomists for standard genome sequencing and annotation.</title>
        <authorList>
            <consortium name="The Broad Institute Genomics Platform"/>
            <consortium name="The Broad Institute Genome Sequencing Center for Infectious Disease"/>
            <person name="Wu L."/>
            <person name="Ma J."/>
        </authorList>
    </citation>
    <scope>NUCLEOTIDE SEQUENCE [LARGE SCALE GENOMIC DNA]</scope>
    <source>
        <strain evidence="3">CECT 8531</strain>
    </source>
</reference>
<gene>
    <name evidence="2" type="ORF">ACFOWX_00855</name>
</gene>